<dbReference type="STRING" id="1617426.TR69_WS6001000298"/>
<organism evidence="1 2">
    <name type="scientific">candidate division WS6 bacterium OLB20</name>
    <dbReference type="NCBI Taxonomy" id="1617426"/>
    <lineage>
        <taxon>Bacteria</taxon>
        <taxon>Candidatus Dojkabacteria</taxon>
    </lineage>
</organism>
<dbReference type="EMBL" id="JYNZ01000002">
    <property type="protein sequence ID" value="KXK27422.1"/>
    <property type="molecule type" value="Genomic_DNA"/>
</dbReference>
<dbReference type="Proteomes" id="UP000070457">
    <property type="component" value="Unassembled WGS sequence"/>
</dbReference>
<proteinExistence type="predicted"/>
<comment type="caution">
    <text evidence="1">The sequence shown here is derived from an EMBL/GenBank/DDBJ whole genome shotgun (WGS) entry which is preliminary data.</text>
</comment>
<reference evidence="1 2" key="1">
    <citation type="submission" date="2015-02" db="EMBL/GenBank/DDBJ databases">
        <title>Improved understanding of the partial-nitritation anammox process through 23 genomes representing the majority of the microbial community.</title>
        <authorList>
            <person name="Speth D.R."/>
            <person name="In T Zandt M."/>
            <person name="Guerrero Cruz S."/>
            <person name="Jetten M.S."/>
            <person name="Dutilh B.E."/>
        </authorList>
    </citation>
    <scope>NUCLEOTIDE SEQUENCE [LARGE SCALE GENOMIC DNA]</scope>
    <source>
        <strain evidence="1">OLB20</strain>
    </source>
</reference>
<protein>
    <submittedName>
        <fullName evidence="1">Uncharacterized protein</fullName>
    </submittedName>
</protein>
<dbReference type="AlphaFoldDB" id="A0A136M0J9"/>
<gene>
    <name evidence="1" type="ORF">TR69_WS6001000298</name>
</gene>
<evidence type="ECO:0000313" key="1">
    <source>
        <dbReference type="EMBL" id="KXK27422.1"/>
    </source>
</evidence>
<sequence>MKNHTALALIALVFGFIIVSASIGVSLLLSAGRSVSSDSSPAITFSMKSEHCIQGERLNETFAICVPDCSKSGCELIETELRTLGSAVRTLTGEQHSLKPVSNMRTLVRYTVTGSRLSAVFKQETTKEFEPLRDNRQLHEELWKSLVRLLPESYLRDVSELHIMSDGPGSLTSMVIPDPQDPLLRIILIDIKDWSSDRGVNDAQVVLDSIRINTAMTVMHPSQVSTQEDCTVSESDFVCAADGSILSDFAGLHWSAGDYETAAALEDIRQPELTDARYAAYLEKRSNFVNPYAVTSPEYDLAETMTEFVIGSRPSNERPVDRKVLFLYTRPEMLALRDFLRGRIASQ</sequence>
<accession>A0A136M0J9</accession>
<evidence type="ECO:0000313" key="2">
    <source>
        <dbReference type="Proteomes" id="UP000070457"/>
    </source>
</evidence>
<name>A0A136M0J9_9BACT</name>